<keyword evidence="2" id="KW-0808">Transferase</keyword>
<name>A0A554JC67_9BACT</name>
<dbReference type="AlphaFoldDB" id="A0A554JC67"/>
<proteinExistence type="inferred from homology"/>
<dbReference type="PRINTS" id="PR00789">
    <property type="entry name" value="OSIALOPTASE"/>
</dbReference>
<feature type="non-terminal residue" evidence="8">
    <location>
        <position position="377"/>
    </location>
</feature>
<organism evidence="8 9">
    <name type="scientific">Candidatus Berkelbacteria bacterium Gr01-1014_85</name>
    <dbReference type="NCBI Taxonomy" id="2017150"/>
    <lineage>
        <taxon>Bacteria</taxon>
        <taxon>Candidatus Berkelbacteria</taxon>
    </lineage>
</organism>
<dbReference type="GO" id="GO:0046872">
    <property type="term" value="F:metal ion binding"/>
    <property type="evidence" value="ECO:0007669"/>
    <property type="project" value="UniProtKB-KW"/>
</dbReference>
<dbReference type="InterPro" id="IPR043129">
    <property type="entry name" value="ATPase_NBD"/>
</dbReference>
<dbReference type="Gene3D" id="3.30.420.40">
    <property type="match status" value="2"/>
</dbReference>
<dbReference type="GO" id="GO:0061711">
    <property type="term" value="F:tRNA N(6)-L-threonylcarbamoyladenine synthase activity"/>
    <property type="evidence" value="ECO:0007669"/>
    <property type="project" value="UniProtKB-EC"/>
</dbReference>
<evidence type="ECO:0000256" key="3">
    <source>
        <dbReference type="ARBA" id="ARBA00022694"/>
    </source>
</evidence>
<dbReference type="NCBIfam" id="TIGR03723">
    <property type="entry name" value="T6A_TsaD_YgjD"/>
    <property type="match status" value="1"/>
</dbReference>
<protein>
    <recommendedName>
        <fullName evidence="1">N(6)-L-threonylcarbamoyladenine synthase</fullName>
        <ecNumber evidence="1">2.3.1.234</ecNumber>
    </recommendedName>
</protein>
<dbReference type="PANTHER" id="PTHR11735:SF6">
    <property type="entry name" value="TRNA N6-ADENOSINE THREONYLCARBAMOYLTRANSFERASE, MITOCHONDRIAL"/>
    <property type="match status" value="1"/>
</dbReference>
<dbReference type="FunFam" id="3.30.420.40:FF:000012">
    <property type="entry name" value="tRNA N6-adenosine threonylcarbamoyltransferase"/>
    <property type="match status" value="1"/>
</dbReference>
<dbReference type="EMBL" id="VMFD01000020">
    <property type="protein sequence ID" value="TSC65973.1"/>
    <property type="molecule type" value="Genomic_DNA"/>
</dbReference>
<evidence type="ECO:0000313" key="9">
    <source>
        <dbReference type="Proteomes" id="UP000316253"/>
    </source>
</evidence>
<evidence type="ECO:0000256" key="6">
    <source>
        <dbReference type="ARBA" id="ARBA00048117"/>
    </source>
</evidence>
<dbReference type="InterPro" id="IPR022450">
    <property type="entry name" value="TsaD"/>
</dbReference>
<dbReference type="GO" id="GO:0002949">
    <property type="term" value="P:tRNA threonylcarbamoyladenosine modification"/>
    <property type="evidence" value="ECO:0007669"/>
    <property type="project" value="InterPro"/>
</dbReference>
<evidence type="ECO:0000256" key="5">
    <source>
        <dbReference type="ARBA" id="ARBA00023315"/>
    </source>
</evidence>
<dbReference type="SUPFAM" id="SSF53067">
    <property type="entry name" value="Actin-like ATPase domain"/>
    <property type="match status" value="1"/>
</dbReference>
<evidence type="ECO:0000256" key="1">
    <source>
        <dbReference type="ARBA" id="ARBA00012156"/>
    </source>
</evidence>
<keyword evidence="4" id="KW-0479">Metal-binding</keyword>
<comment type="catalytic activity">
    <reaction evidence="6">
        <text>L-threonylcarbamoyladenylate + adenosine(37) in tRNA = N(6)-L-threonylcarbamoyladenosine(37) in tRNA + AMP + H(+)</text>
        <dbReference type="Rhea" id="RHEA:37059"/>
        <dbReference type="Rhea" id="RHEA-COMP:10162"/>
        <dbReference type="Rhea" id="RHEA-COMP:10163"/>
        <dbReference type="ChEBI" id="CHEBI:15378"/>
        <dbReference type="ChEBI" id="CHEBI:73682"/>
        <dbReference type="ChEBI" id="CHEBI:74411"/>
        <dbReference type="ChEBI" id="CHEBI:74418"/>
        <dbReference type="ChEBI" id="CHEBI:456215"/>
        <dbReference type="EC" id="2.3.1.234"/>
    </reaction>
</comment>
<evidence type="ECO:0000259" key="7">
    <source>
        <dbReference type="Pfam" id="PF00814"/>
    </source>
</evidence>
<dbReference type="Pfam" id="PF00814">
    <property type="entry name" value="TsaD"/>
    <property type="match status" value="1"/>
</dbReference>
<reference evidence="8 9" key="1">
    <citation type="submission" date="2017-08" db="EMBL/GenBank/DDBJ databases">
        <title>Mechanisms for carbon and nitrogen cycling indicate functional differentiation within the Candidate Phyla Radiation.</title>
        <authorList>
            <person name="Danczak R.E."/>
            <person name="Johnston M.D."/>
            <person name="Kenah C."/>
            <person name="Slattery M."/>
            <person name="Wrighton K.C."/>
            <person name="Wilkins M.J."/>
        </authorList>
    </citation>
    <scope>NUCLEOTIDE SEQUENCE [LARGE SCALE GENOMIC DNA]</scope>
    <source>
        <strain evidence="8">Gr01-1014_85</strain>
    </source>
</reference>
<evidence type="ECO:0000256" key="4">
    <source>
        <dbReference type="ARBA" id="ARBA00022723"/>
    </source>
</evidence>
<keyword evidence="3" id="KW-0819">tRNA processing</keyword>
<accession>A0A554JC67</accession>
<dbReference type="PANTHER" id="PTHR11735">
    <property type="entry name" value="TRNA N6-ADENOSINE THREONYLCARBAMOYLTRANSFERASE"/>
    <property type="match status" value="1"/>
</dbReference>
<keyword evidence="5" id="KW-0012">Acyltransferase</keyword>
<dbReference type="Proteomes" id="UP000316253">
    <property type="component" value="Unassembled WGS sequence"/>
</dbReference>
<evidence type="ECO:0000313" key="8">
    <source>
        <dbReference type="EMBL" id="TSC65973.1"/>
    </source>
</evidence>
<dbReference type="InterPro" id="IPR000905">
    <property type="entry name" value="Gcp-like_dom"/>
</dbReference>
<evidence type="ECO:0000256" key="2">
    <source>
        <dbReference type="ARBA" id="ARBA00022679"/>
    </source>
</evidence>
<dbReference type="HAMAP" id="MF_01445">
    <property type="entry name" value="TsaD"/>
    <property type="match status" value="1"/>
</dbReference>
<comment type="caution">
    <text evidence="8">The sequence shown here is derived from an EMBL/GenBank/DDBJ whole genome shotgun (WGS) entry which is preliminary data.</text>
</comment>
<feature type="domain" description="Gcp-like" evidence="7">
    <location>
        <begin position="22"/>
        <end position="323"/>
    </location>
</feature>
<dbReference type="NCBIfam" id="TIGR00329">
    <property type="entry name" value="gcp_kae1"/>
    <property type="match status" value="1"/>
</dbReference>
<gene>
    <name evidence="8" type="ORF">CEO22_281</name>
</gene>
<dbReference type="EC" id="2.3.1.234" evidence="1"/>
<dbReference type="InterPro" id="IPR017861">
    <property type="entry name" value="KAE1/TsaD"/>
</dbReference>
<sequence length="377" mass="40624">MIIVGIDTSCDETSIGVVRDGQIIANIISSQVALHKAWGGVVPSLAKVAHQKRLPVAWRRALLKAKIEASDIDIIAVTQGPGLAMALETGIAFAQALGRTLHKPVIGINHLHGHLMTACLEADLTFNSPALPALVALVSGGHTELLSVSADPVRLHQWQVTKLGQTLDDACGEAFDKAAIMLELGYPGGALVARLADQGQAKRYALPIPMLKNPTLDLSYSGLKTALLYLIQKLESENQPLKADQIRDLAAAFQDRALTALINKLELALMRQPDHYRSLWLVGGVAANRQLRLRLRRLAKRFDLSAHYPPNRRLTGDNGAMIALAAWQLTELSTEPFIPPTAAELDRLPNLSSQLLSIPALAATARQSVAQKPAGRS</sequence>